<evidence type="ECO:0000256" key="2">
    <source>
        <dbReference type="SAM" id="SignalP"/>
    </source>
</evidence>
<evidence type="ECO:0008006" key="5">
    <source>
        <dbReference type="Google" id="ProtNLM"/>
    </source>
</evidence>
<gene>
    <name evidence="3" type="ORF">FHS22_001650</name>
</gene>
<evidence type="ECO:0000256" key="1">
    <source>
        <dbReference type="SAM" id="MobiDB-lite"/>
    </source>
</evidence>
<proteinExistence type="predicted"/>
<protein>
    <recommendedName>
        <fullName evidence="5">Secreted protein</fullName>
    </recommendedName>
</protein>
<reference evidence="3 4" key="1">
    <citation type="submission" date="2020-08" db="EMBL/GenBank/DDBJ databases">
        <title>Genomic Encyclopedia of Type Strains, Phase III (KMG-III): the genomes of soil and plant-associated and newly described type strains.</title>
        <authorList>
            <person name="Whitman W."/>
        </authorList>
    </citation>
    <scope>NUCLEOTIDE SEQUENCE [LARGE SCALE GENOMIC DNA]</scope>
    <source>
        <strain evidence="3 4">CECT 3303</strain>
    </source>
</reference>
<sequence length="177" mass="19664">MKLIAVHGRVARTLAVAALTTLAAVPALARPALAQSTQAQSTQAQSTQAQSTQAQSTQAPAPGRCTLLITSTHPQIRFSERIVNICTPRAATDRLTQTRYYGADWPDPDDWLKMFDRVAPPLTDNFVVSKFDLNEDARTGDEIYTRNLFFRADGSSYEIRSNEVHKQFHPTYPFQPA</sequence>
<feature type="region of interest" description="Disordered" evidence="1">
    <location>
        <begin position="39"/>
        <end position="60"/>
    </location>
</feature>
<comment type="caution">
    <text evidence="3">The sequence shown here is derived from an EMBL/GenBank/DDBJ whole genome shotgun (WGS) entry which is preliminary data.</text>
</comment>
<name>A0A841CYL1_PLAVE</name>
<dbReference type="EMBL" id="JACHJJ010000004">
    <property type="protein sequence ID" value="MBB5962389.1"/>
    <property type="molecule type" value="Genomic_DNA"/>
</dbReference>
<feature type="chain" id="PRO_5039488037" description="Secreted protein" evidence="2">
    <location>
        <begin position="30"/>
        <end position="177"/>
    </location>
</feature>
<keyword evidence="4" id="KW-1185">Reference proteome</keyword>
<dbReference type="AlphaFoldDB" id="A0A841CYL1"/>
<keyword evidence="2" id="KW-0732">Signal</keyword>
<dbReference type="Proteomes" id="UP000562352">
    <property type="component" value="Unassembled WGS sequence"/>
</dbReference>
<feature type="signal peptide" evidence="2">
    <location>
        <begin position="1"/>
        <end position="29"/>
    </location>
</feature>
<organism evidence="3 4">
    <name type="scientific">Planomonospora venezuelensis</name>
    <dbReference type="NCBI Taxonomy" id="1999"/>
    <lineage>
        <taxon>Bacteria</taxon>
        <taxon>Bacillati</taxon>
        <taxon>Actinomycetota</taxon>
        <taxon>Actinomycetes</taxon>
        <taxon>Streptosporangiales</taxon>
        <taxon>Streptosporangiaceae</taxon>
        <taxon>Planomonospora</taxon>
    </lineage>
</organism>
<evidence type="ECO:0000313" key="3">
    <source>
        <dbReference type="EMBL" id="MBB5962389.1"/>
    </source>
</evidence>
<feature type="compositionally biased region" description="Low complexity" evidence="1">
    <location>
        <begin position="39"/>
        <end position="59"/>
    </location>
</feature>
<evidence type="ECO:0000313" key="4">
    <source>
        <dbReference type="Proteomes" id="UP000562352"/>
    </source>
</evidence>
<dbReference type="RefSeq" id="WP_184939836.1">
    <property type="nucleotide sequence ID" value="NZ_BAAAWZ010000001.1"/>
</dbReference>
<accession>A0A841CYL1</accession>